<evidence type="ECO:0000313" key="2">
    <source>
        <dbReference type="Proteomes" id="UP000612746"/>
    </source>
</evidence>
<reference evidence="1" key="1">
    <citation type="submission" date="2020-12" db="EMBL/GenBank/DDBJ databases">
        <title>Metabolic potential, ecology and presence of endohyphal bacteria is reflected in genomic diversity of Mucoromycotina.</title>
        <authorList>
            <person name="Muszewska A."/>
            <person name="Okrasinska A."/>
            <person name="Steczkiewicz K."/>
            <person name="Drgas O."/>
            <person name="Orlowska M."/>
            <person name="Perlinska-Lenart U."/>
            <person name="Aleksandrzak-Piekarczyk T."/>
            <person name="Szatraj K."/>
            <person name="Zielenkiewicz U."/>
            <person name="Pilsyk S."/>
            <person name="Malc E."/>
            <person name="Mieczkowski P."/>
            <person name="Kruszewska J.S."/>
            <person name="Biernat P."/>
            <person name="Pawlowska J."/>
        </authorList>
    </citation>
    <scope>NUCLEOTIDE SEQUENCE</scope>
    <source>
        <strain evidence="1">WA0000051536</strain>
    </source>
</reference>
<name>A0A8H7UD85_9FUNG</name>
<evidence type="ECO:0000313" key="1">
    <source>
        <dbReference type="EMBL" id="KAG2178685.1"/>
    </source>
</evidence>
<dbReference type="OrthoDB" id="10265800at2759"/>
<dbReference type="EMBL" id="JAEPRA010000011">
    <property type="protein sequence ID" value="KAG2178685.1"/>
    <property type="molecule type" value="Genomic_DNA"/>
</dbReference>
<dbReference type="Proteomes" id="UP000612746">
    <property type="component" value="Unassembled WGS sequence"/>
</dbReference>
<accession>A0A8H7UD85</accession>
<protein>
    <submittedName>
        <fullName evidence="1">Uncharacterized protein</fullName>
    </submittedName>
</protein>
<proteinExistence type="predicted"/>
<comment type="caution">
    <text evidence="1">The sequence shown here is derived from an EMBL/GenBank/DDBJ whole genome shotgun (WGS) entry which is preliminary data.</text>
</comment>
<feature type="non-terminal residue" evidence="1">
    <location>
        <position position="1"/>
    </location>
</feature>
<gene>
    <name evidence="1" type="ORF">INT44_001838</name>
</gene>
<keyword evidence="2" id="KW-1185">Reference proteome</keyword>
<organism evidence="1 2">
    <name type="scientific">Umbelopsis vinacea</name>
    <dbReference type="NCBI Taxonomy" id="44442"/>
    <lineage>
        <taxon>Eukaryota</taxon>
        <taxon>Fungi</taxon>
        <taxon>Fungi incertae sedis</taxon>
        <taxon>Mucoromycota</taxon>
        <taxon>Mucoromycotina</taxon>
        <taxon>Umbelopsidomycetes</taxon>
        <taxon>Umbelopsidales</taxon>
        <taxon>Umbelopsidaceae</taxon>
        <taxon>Umbelopsis</taxon>
    </lineage>
</organism>
<dbReference type="AlphaFoldDB" id="A0A8H7UD85"/>
<sequence length="125" mass="14171">MIFYAVGLIHVEEIYQLTLNSSYCKPFQNNAFVVHDYECPCAHSIANQTSMAANVEFYNQALKSVYLTYAAQNFPTFGVAYQPLPVNIMSFPIQAISNIEQIFFNRLFSSSTDGTRMASENDMVR</sequence>